<dbReference type="Gene3D" id="3.40.50.300">
    <property type="entry name" value="P-loop containing nucleotide triphosphate hydrolases"/>
    <property type="match status" value="3"/>
</dbReference>
<dbReference type="Gene3D" id="1.10.1780.10">
    <property type="entry name" value="Clp, N-terminal domain"/>
    <property type="match status" value="1"/>
</dbReference>
<keyword evidence="7 13" id="KW-0175">Coiled coil</keyword>
<dbReference type="SUPFAM" id="SSF52540">
    <property type="entry name" value="P-loop containing nucleoside triphosphate hydrolases"/>
    <property type="match status" value="2"/>
</dbReference>
<evidence type="ECO:0000256" key="11">
    <source>
        <dbReference type="PROSITE-ProRule" id="PRU01251"/>
    </source>
</evidence>
<dbReference type="Gene3D" id="1.10.8.60">
    <property type="match status" value="1"/>
</dbReference>
<dbReference type="PRINTS" id="PR00300">
    <property type="entry name" value="CLPPROTEASEA"/>
</dbReference>
<keyword evidence="8 12" id="KW-0143">Chaperone</keyword>
<evidence type="ECO:0000256" key="2">
    <source>
        <dbReference type="ARBA" id="ARBA00008675"/>
    </source>
</evidence>
<dbReference type="EMBL" id="JACHOR010000001">
    <property type="protein sequence ID" value="MBB5744850.1"/>
    <property type="molecule type" value="Genomic_DNA"/>
</dbReference>
<dbReference type="Proteomes" id="UP000545037">
    <property type="component" value="Unassembled WGS sequence"/>
</dbReference>
<evidence type="ECO:0000259" key="14">
    <source>
        <dbReference type="PROSITE" id="PS51903"/>
    </source>
</evidence>
<dbReference type="GO" id="GO:0008233">
    <property type="term" value="F:peptidase activity"/>
    <property type="evidence" value="ECO:0007669"/>
    <property type="project" value="UniProtKB-KW"/>
</dbReference>
<comment type="subunit">
    <text evidence="10">Homohexamer. The oligomerization is ATP-dependent.</text>
</comment>
<gene>
    <name evidence="13" type="primary">clpB</name>
    <name evidence="15" type="ORF">GGR13_000422</name>
</gene>
<dbReference type="InterPro" id="IPR028299">
    <property type="entry name" value="ClpA/B_CS2"/>
</dbReference>
<dbReference type="Pfam" id="PF07724">
    <property type="entry name" value="AAA_2"/>
    <property type="match status" value="1"/>
</dbReference>
<dbReference type="InterPro" id="IPR017730">
    <property type="entry name" value="Chaperonin_ClpB"/>
</dbReference>
<dbReference type="Pfam" id="PF02861">
    <property type="entry name" value="Clp_N"/>
    <property type="match status" value="1"/>
</dbReference>
<dbReference type="InterPro" id="IPR050130">
    <property type="entry name" value="ClpA_ClpB"/>
</dbReference>
<feature type="domain" description="Clp R" evidence="14">
    <location>
        <begin position="3"/>
        <end position="146"/>
    </location>
</feature>
<dbReference type="SUPFAM" id="SSF81923">
    <property type="entry name" value="Double Clp-N motif"/>
    <property type="match status" value="1"/>
</dbReference>
<evidence type="ECO:0000256" key="5">
    <source>
        <dbReference type="ARBA" id="ARBA00022741"/>
    </source>
</evidence>
<dbReference type="CDD" id="cd19499">
    <property type="entry name" value="RecA-like_ClpB_Hsp104-like"/>
    <property type="match status" value="1"/>
</dbReference>
<dbReference type="SMART" id="SM00382">
    <property type="entry name" value="AAA"/>
    <property type="match status" value="2"/>
</dbReference>
<comment type="subunit">
    <text evidence="13">Homohexamer; The oligomerization is ATP-dependent.</text>
</comment>
<dbReference type="InterPro" id="IPR027417">
    <property type="entry name" value="P-loop_NTPase"/>
</dbReference>
<dbReference type="PANTHER" id="PTHR11638:SF18">
    <property type="entry name" value="HEAT SHOCK PROTEIN 104"/>
    <property type="match status" value="1"/>
</dbReference>
<dbReference type="GO" id="GO:0034605">
    <property type="term" value="P:cellular response to heat"/>
    <property type="evidence" value="ECO:0007669"/>
    <property type="project" value="TreeGrafter"/>
</dbReference>
<dbReference type="Pfam" id="PF17871">
    <property type="entry name" value="AAA_lid_9"/>
    <property type="match status" value="1"/>
</dbReference>
<protein>
    <recommendedName>
        <fullName evidence="3 13">Chaperone protein ClpB</fullName>
    </recommendedName>
</protein>
<dbReference type="PROSITE" id="PS00871">
    <property type="entry name" value="CLPAB_2"/>
    <property type="match status" value="1"/>
</dbReference>
<accession>A0A7W9FD39</accession>
<name>A0A7W9FD39_9CAUL</name>
<dbReference type="PROSITE" id="PS00870">
    <property type="entry name" value="CLPAB_1"/>
    <property type="match status" value="1"/>
</dbReference>
<keyword evidence="13" id="KW-0963">Cytoplasm</keyword>
<dbReference type="InterPro" id="IPR041546">
    <property type="entry name" value="ClpA/ClpB_AAA_lid"/>
</dbReference>
<keyword evidence="15" id="KW-0378">Hydrolase</keyword>
<keyword evidence="5 12" id="KW-0547">Nucleotide-binding</keyword>
<sequence length="862" mass="93218">MNLDLYSDRAKQAVQSAQTLALARRHQQFAPEHLLKVLLEERDGLARNLIKAAGGDPGKAETLVETALKKRAQVSGGNGQLYLEGDTARVFAAAEEAAKASGDAFVTTERLLSALAREGGVAAEVLKSVGATAAGLDAAVTEVRKGKTADSAAAEDGYDALKRYARDLTQAARDGKIDPVIGRDEEIRRTIQVLARRTKNNPVLIGEPGVGKTAIVEGLALRIVNGDVPESLREKKVMSLDMGSLIAGAKYRGEFEERLKAVLSEVTAAEGGIILFIDEMHTLVGAGKGDGAMDASNLLKPALARGELHCVGATTLDEYRKHVEKDAALARRFQPVMVDEPSVEDTVSILRGLKEKYEVHHGVRISDSAIVAAATLSNRYITDRFLPDKAIDLIDEAGSRVRMAVDSKPEILDEIDRRLVQLKIEREALVKETDPASQARLDKLEGEIADLETESADLTARWKAEKDKVGQGAQLRETLDRLRAELAAAQREGDLARASEIAYGQIPGIEKSLAEAEANEADGATALAPEVVDAAQIAAVVSRWTGVPVEKMLEGEREKLLAMENALRARVVGQDEALEAVADAVRRARAGLNDPNRPLGSFLFLGPTGVGKTELTKALAGFLFDDDAAITRIDMSEYMEKHAVSRLIGAPPGYVGYDEGGALTEAVRRRPYQVVLFDEVEKAHPDVFNVLLQVLDDGRLTDSQARTVDFRNTLIVMTSNAAAGQIDLAPDESAEDARGRVTTALQMEGFRPEFLNRIDEIILFKRLGRDQMSGIVRIQLARLDTLMADRRLTLDVDDTALAWLADRGYDPDFGARPLKRVIQKDLVDPIARKLLAGEFEDGAVISVSAGEAGLAIGKARVH</sequence>
<dbReference type="PANTHER" id="PTHR11638">
    <property type="entry name" value="ATP-DEPENDENT CLP PROTEASE"/>
    <property type="match status" value="1"/>
</dbReference>
<keyword evidence="6 12" id="KW-0067">ATP-binding</keyword>
<evidence type="ECO:0000313" key="16">
    <source>
        <dbReference type="Proteomes" id="UP000545037"/>
    </source>
</evidence>
<dbReference type="InterPro" id="IPR019489">
    <property type="entry name" value="Clp_ATPase_C"/>
</dbReference>
<organism evidence="15 16">
    <name type="scientific">Brevundimonas variabilis</name>
    <dbReference type="NCBI Taxonomy" id="74312"/>
    <lineage>
        <taxon>Bacteria</taxon>
        <taxon>Pseudomonadati</taxon>
        <taxon>Pseudomonadota</taxon>
        <taxon>Alphaproteobacteria</taxon>
        <taxon>Caulobacterales</taxon>
        <taxon>Caulobacteraceae</taxon>
        <taxon>Brevundimonas</taxon>
    </lineage>
</organism>
<reference evidence="15 16" key="1">
    <citation type="submission" date="2020-08" db="EMBL/GenBank/DDBJ databases">
        <title>Genomic Encyclopedia of Type Strains, Phase IV (KMG-IV): sequencing the most valuable type-strain genomes for metagenomic binning, comparative biology and taxonomic classification.</title>
        <authorList>
            <person name="Goeker M."/>
        </authorList>
    </citation>
    <scope>NUCLEOTIDE SEQUENCE [LARGE SCALE GENOMIC DNA]</scope>
    <source>
        <strain evidence="15 16">DSM 4737</strain>
    </source>
</reference>
<evidence type="ECO:0000256" key="8">
    <source>
        <dbReference type="ARBA" id="ARBA00023186"/>
    </source>
</evidence>
<evidence type="ECO:0000256" key="6">
    <source>
        <dbReference type="ARBA" id="ARBA00022840"/>
    </source>
</evidence>
<evidence type="ECO:0000256" key="12">
    <source>
        <dbReference type="RuleBase" id="RU004432"/>
    </source>
</evidence>
<dbReference type="Pfam" id="PF10431">
    <property type="entry name" value="ClpB_D2-small"/>
    <property type="match status" value="1"/>
</dbReference>
<comment type="function">
    <text evidence="9">Part of a stress-induced multi-chaperone system, it is involved in the recovery of the cell from heat-induced damage, in cooperation with DnaK, DnaJ and GrpE. Acts before DnaK, in the processing of protein aggregates. Protein binding stimulates the ATPase activity; ATP hydrolysis unfolds the denatured protein aggregates, which probably helps expose new hydrophobic binding sites on the surface of ClpB-bound aggregates, contributing to the solubilization and refolding of denatured protein aggregates by DnaK.</text>
</comment>
<dbReference type="GO" id="GO:0005737">
    <property type="term" value="C:cytoplasm"/>
    <property type="evidence" value="ECO:0007669"/>
    <property type="project" value="UniProtKB-SubCell"/>
</dbReference>
<evidence type="ECO:0000256" key="7">
    <source>
        <dbReference type="ARBA" id="ARBA00023054"/>
    </source>
</evidence>
<dbReference type="InterPro" id="IPR001270">
    <property type="entry name" value="ClpA/B"/>
</dbReference>
<evidence type="ECO:0000313" key="15">
    <source>
        <dbReference type="EMBL" id="MBB5744850.1"/>
    </source>
</evidence>
<proteinExistence type="inferred from homology"/>
<feature type="coiled-coil region" evidence="13">
    <location>
        <begin position="412"/>
        <end position="499"/>
    </location>
</feature>
<dbReference type="FunFam" id="3.40.50.300:FF:000010">
    <property type="entry name" value="Chaperone clpB 1, putative"/>
    <property type="match status" value="1"/>
</dbReference>
<dbReference type="InterPro" id="IPR018368">
    <property type="entry name" value="ClpA/B_CS1"/>
</dbReference>
<keyword evidence="13" id="KW-0346">Stress response</keyword>
<evidence type="ECO:0000256" key="10">
    <source>
        <dbReference type="ARBA" id="ARBA00026057"/>
    </source>
</evidence>
<comment type="caution">
    <text evidence="15">The sequence shown here is derived from an EMBL/GenBank/DDBJ whole genome shotgun (WGS) entry which is preliminary data.</text>
</comment>
<dbReference type="NCBIfam" id="TIGR03346">
    <property type="entry name" value="chaperone_ClpB"/>
    <property type="match status" value="1"/>
</dbReference>
<dbReference type="FunFam" id="3.40.50.300:FF:000120">
    <property type="entry name" value="ATP-dependent chaperone ClpB"/>
    <property type="match status" value="1"/>
</dbReference>
<dbReference type="FunFam" id="3.40.50.300:FF:000025">
    <property type="entry name" value="ATP-dependent Clp protease subunit"/>
    <property type="match status" value="1"/>
</dbReference>
<evidence type="ECO:0000256" key="4">
    <source>
        <dbReference type="ARBA" id="ARBA00022737"/>
    </source>
</evidence>
<dbReference type="PROSITE" id="PS51903">
    <property type="entry name" value="CLP_R"/>
    <property type="match status" value="1"/>
</dbReference>
<dbReference type="RefSeq" id="WP_183211805.1">
    <property type="nucleotide sequence ID" value="NZ_JACHOR010000001.1"/>
</dbReference>
<dbReference type="GO" id="GO:0042026">
    <property type="term" value="P:protein refolding"/>
    <property type="evidence" value="ECO:0007669"/>
    <property type="project" value="UniProtKB-UniRule"/>
</dbReference>
<evidence type="ECO:0000256" key="3">
    <source>
        <dbReference type="ARBA" id="ARBA00017574"/>
    </source>
</evidence>
<dbReference type="InterPro" id="IPR036628">
    <property type="entry name" value="Clp_N_dom_sf"/>
</dbReference>
<dbReference type="AlphaFoldDB" id="A0A7W9FD39"/>
<dbReference type="InterPro" id="IPR003959">
    <property type="entry name" value="ATPase_AAA_core"/>
</dbReference>
<evidence type="ECO:0000256" key="1">
    <source>
        <dbReference type="ARBA" id="ARBA00004496"/>
    </source>
</evidence>
<dbReference type="GO" id="GO:0016887">
    <property type="term" value="F:ATP hydrolysis activity"/>
    <property type="evidence" value="ECO:0007669"/>
    <property type="project" value="InterPro"/>
</dbReference>
<keyword evidence="4 11" id="KW-0677">Repeat</keyword>
<dbReference type="InterPro" id="IPR003593">
    <property type="entry name" value="AAA+_ATPase"/>
</dbReference>
<comment type="similarity">
    <text evidence="2 12">Belongs to the ClpA/ClpB family.</text>
</comment>
<dbReference type="GO" id="GO:0005524">
    <property type="term" value="F:ATP binding"/>
    <property type="evidence" value="ECO:0007669"/>
    <property type="project" value="UniProtKB-UniRule"/>
</dbReference>
<keyword evidence="15" id="KW-0645">Protease</keyword>
<dbReference type="Pfam" id="PF00004">
    <property type="entry name" value="AAA"/>
    <property type="match status" value="1"/>
</dbReference>
<keyword evidence="16" id="KW-1185">Reference proteome</keyword>
<comment type="subcellular location">
    <subcellularLocation>
        <location evidence="1 13">Cytoplasm</location>
    </subcellularLocation>
</comment>
<dbReference type="InterPro" id="IPR004176">
    <property type="entry name" value="Clp_R_N"/>
</dbReference>
<dbReference type="GO" id="GO:0006508">
    <property type="term" value="P:proteolysis"/>
    <property type="evidence" value="ECO:0007669"/>
    <property type="project" value="UniProtKB-KW"/>
</dbReference>
<dbReference type="SMART" id="SM01086">
    <property type="entry name" value="ClpB_D2-small"/>
    <property type="match status" value="1"/>
</dbReference>
<dbReference type="FunFam" id="1.10.8.60:FF:000011">
    <property type="entry name" value="ATP-dependent Clp protease ATP-binding subunit"/>
    <property type="match status" value="1"/>
</dbReference>
<evidence type="ECO:0000256" key="13">
    <source>
        <dbReference type="RuleBase" id="RU362034"/>
    </source>
</evidence>
<evidence type="ECO:0000256" key="9">
    <source>
        <dbReference type="ARBA" id="ARBA00025613"/>
    </source>
</evidence>
<dbReference type="CDD" id="cd00009">
    <property type="entry name" value="AAA"/>
    <property type="match status" value="1"/>
</dbReference>